<dbReference type="InterPro" id="IPR000477">
    <property type="entry name" value="RT_dom"/>
</dbReference>
<evidence type="ECO:0000259" key="1">
    <source>
        <dbReference type="PROSITE" id="PS50878"/>
    </source>
</evidence>
<dbReference type="Pfam" id="PF17921">
    <property type="entry name" value="Integrase_H2C2"/>
    <property type="match status" value="1"/>
</dbReference>
<dbReference type="Pfam" id="PF00078">
    <property type="entry name" value="RVT_1"/>
    <property type="match status" value="1"/>
</dbReference>
<dbReference type="InterPro" id="IPR053134">
    <property type="entry name" value="RNA-dir_DNA_polymerase"/>
</dbReference>
<dbReference type="InterPro" id="IPR041577">
    <property type="entry name" value="RT_RNaseH_2"/>
</dbReference>
<dbReference type="InterPro" id="IPR043128">
    <property type="entry name" value="Rev_trsase/Diguanyl_cyclase"/>
</dbReference>
<dbReference type="PANTHER" id="PTHR24559:SF444">
    <property type="entry name" value="REVERSE TRANSCRIPTASE DOMAIN-CONTAINING PROTEIN"/>
    <property type="match status" value="1"/>
</dbReference>
<dbReference type="Proteomes" id="UP000075243">
    <property type="component" value="Unassembled WGS sequence"/>
</dbReference>
<feature type="domain" description="Reverse transcriptase" evidence="1">
    <location>
        <begin position="250"/>
        <end position="429"/>
    </location>
</feature>
<dbReference type="Gene3D" id="3.30.420.10">
    <property type="entry name" value="Ribonuclease H-like superfamily/Ribonuclease H"/>
    <property type="match status" value="1"/>
</dbReference>
<dbReference type="Gene3D" id="3.30.70.270">
    <property type="match status" value="2"/>
</dbReference>
<dbReference type="PANTHER" id="PTHR24559">
    <property type="entry name" value="TRANSPOSON TY3-I GAG-POL POLYPROTEIN"/>
    <property type="match status" value="1"/>
</dbReference>
<gene>
    <name evidence="2" type="ORF">KK1_033812</name>
</gene>
<proteinExistence type="predicted"/>
<evidence type="ECO:0000313" key="2">
    <source>
        <dbReference type="EMBL" id="KYP44698.1"/>
    </source>
</evidence>
<reference evidence="2" key="1">
    <citation type="journal article" date="2012" name="Nat. Biotechnol.">
        <title>Draft genome sequence of pigeonpea (Cajanus cajan), an orphan legume crop of resource-poor farmers.</title>
        <authorList>
            <person name="Varshney R.K."/>
            <person name="Chen W."/>
            <person name="Li Y."/>
            <person name="Bharti A.K."/>
            <person name="Saxena R.K."/>
            <person name="Schlueter J.A."/>
            <person name="Donoghue M.T."/>
            <person name="Azam S."/>
            <person name="Fan G."/>
            <person name="Whaley A.M."/>
            <person name="Farmer A.D."/>
            <person name="Sheridan J."/>
            <person name="Iwata A."/>
            <person name="Tuteja R."/>
            <person name="Penmetsa R.V."/>
            <person name="Wu W."/>
            <person name="Upadhyaya H.D."/>
            <person name="Yang S.P."/>
            <person name="Shah T."/>
            <person name="Saxena K.B."/>
            <person name="Michael T."/>
            <person name="McCombie W.R."/>
            <person name="Yang B."/>
            <person name="Zhang G."/>
            <person name="Yang H."/>
            <person name="Wang J."/>
            <person name="Spillane C."/>
            <person name="Cook D.R."/>
            <person name="May G.D."/>
            <person name="Xu X."/>
            <person name="Jackson S.A."/>
        </authorList>
    </citation>
    <scope>NUCLEOTIDE SEQUENCE [LARGE SCALE GENOMIC DNA]</scope>
</reference>
<dbReference type="AlphaFoldDB" id="A0A151RQ66"/>
<name>A0A151RQ66_CAJCA</name>
<evidence type="ECO:0000313" key="3">
    <source>
        <dbReference type="Proteomes" id="UP000075243"/>
    </source>
</evidence>
<accession>A0A151RQ66</accession>
<dbReference type="SUPFAM" id="SSF56672">
    <property type="entry name" value="DNA/RNA polymerases"/>
    <property type="match status" value="1"/>
</dbReference>
<keyword evidence="3" id="KW-1185">Reference proteome</keyword>
<dbReference type="PROSITE" id="PS50878">
    <property type="entry name" value="RT_POL"/>
    <property type="match status" value="1"/>
</dbReference>
<dbReference type="InterPro" id="IPR036397">
    <property type="entry name" value="RNaseH_sf"/>
</dbReference>
<dbReference type="Gene3D" id="3.10.10.10">
    <property type="entry name" value="HIV Type 1 Reverse Transcriptase, subunit A, domain 1"/>
    <property type="match status" value="1"/>
</dbReference>
<dbReference type="EMBL" id="KQ483617">
    <property type="protein sequence ID" value="KYP44698.1"/>
    <property type="molecule type" value="Genomic_DNA"/>
</dbReference>
<organism evidence="2 3">
    <name type="scientific">Cajanus cajan</name>
    <name type="common">Pigeon pea</name>
    <name type="synonym">Cajanus indicus</name>
    <dbReference type="NCBI Taxonomy" id="3821"/>
    <lineage>
        <taxon>Eukaryota</taxon>
        <taxon>Viridiplantae</taxon>
        <taxon>Streptophyta</taxon>
        <taxon>Embryophyta</taxon>
        <taxon>Tracheophyta</taxon>
        <taxon>Spermatophyta</taxon>
        <taxon>Magnoliopsida</taxon>
        <taxon>eudicotyledons</taxon>
        <taxon>Gunneridae</taxon>
        <taxon>Pentapetalae</taxon>
        <taxon>rosids</taxon>
        <taxon>fabids</taxon>
        <taxon>Fabales</taxon>
        <taxon>Fabaceae</taxon>
        <taxon>Papilionoideae</taxon>
        <taxon>50 kb inversion clade</taxon>
        <taxon>NPAAA clade</taxon>
        <taxon>indigoferoid/millettioid clade</taxon>
        <taxon>Phaseoleae</taxon>
        <taxon>Cajanus</taxon>
    </lineage>
</organism>
<sequence length="768" mass="86458">MVISVEIHNCIVKKTLIDQGSSADILYWNTFKQLGIPEEELTPYNEPLIGFAVKYIVVQANTSYNILLGRPSLNALGAIVSIPHLAMKFPSNKGNILTIHADQKAARECYFASLCLPPVEERQAKARRVHAITPQPSESASAWDLDLRLNDERAEPIEEKVPLQVSSNPSQVTYIGIGLLETERIALCKVIVSNKDLFAWMPSDMPSIDPEFMCHKLSICRAAKPVAQQKRKMGTERKVAVESEVSKLLQARFIREVQYTTWLENVVMVKKPNGKWRMCTDYTNLNKACPKDAYPLPNIDRLVDGASGHKLLTFLDAYSGYNQIRMYPQDEVNTAFITDSANYCYQVMPFRLKNAGATYQRLMDKVFKEQIGKNLEVYVDDMVVKSNDLCAHKGDLMEVFHQLWKHDMRLNPEKCVFGIAGAKFLGFMLSTRGIEANPDKCRLTSLSRFLFCLAETAKPIIRLLKKVNKFTWPEECQTVFQALKQRLGTPPILSKPDPTLDIIVYMCVSHEAISSVLIQEKETQMPIYFISQMLQDIDCTDCLAISEPSPTWMTDITRFITEGVEPTCPSAAKKLRTQAARYSVVGGALYRRGFSSPLLKCLDPEQANYVLREVHEGICGSHTGRRTLAPKVLRAGYYWPTLKTDCMEFVKKCAEDANKVILSELKKRLGAVKGAWAEELSEVLWAYRCTPQSTTQETPFRLTFGTDAMIPVEVGEPSFRRTHFDEDSNDASLRAEIDLVEEIRARAQVSVGSAGVGRTQSARRQVGS</sequence>
<dbReference type="GO" id="GO:0003676">
    <property type="term" value="F:nucleic acid binding"/>
    <property type="evidence" value="ECO:0007669"/>
    <property type="project" value="InterPro"/>
</dbReference>
<dbReference type="InterPro" id="IPR041588">
    <property type="entry name" value="Integrase_H2C2"/>
</dbReference>
<dbReference type="Pfam" id="PF17919">
    <property type="entry name" value="RT_RNaseH_2"/>
    <property type="match status" value="1"/>
</dbReference>
<dbReference type="CDD" id="cd01647">
    <property type="entry name" value="RT_LTR"/>
    <property type="match status" value="1"/>
</dbReference>
<dbReference type="InterPro" id="IPR043502">
    <property type="entry name" value="DNA/RNA_pol_sf"/>
</dbReference>
<dbReference type="Gene3D" id="1.10.340.70">
    <property type="match status" value="1"/>
</dbReference>
<protein>
    <submittedName>
        <fullName evidence="2">Retrovirus-related Pol polyprotein from transposon 297 family</fullName>
    </submittedName>
</protein>
<dbReference type="Gramene" id="C.cajan_33504.t">
    <property type="protein sequence ID" value="C.cajan_33504.t"/>
    <property type="gene ID" value="C.cajan_33504"/>
</dbReference>